<evidence type="ECO:0000256" key="6">
    <source>
        <dbReference type="SAM" id="Phobius"/>
    </source>
</evidence>
<feature type="transmembrane region" description="Helical" evidence="6">
    <location>
        <begin position="41"/>
        <end position="61"/>
    </location>
</feature>
<comment type="subcellular location">
    <subcellularLocation>
        <location evidence="1">Membrane</location>
        <topology evidence="1">Multi-pass membrane protein</topology>
    </subcellularLocation>
</comment>
<organism evidence="7 8">
    <name type="scientific">Neobacillus niacini</name>
    <dbReference type="NCBI Taxonomy" id="86668"/>
    <lineage>
        <taxon>Bacteria</taxon>
        <taxon>Bacillati</taxon>
        <taxon>Bacillota</taxon>
        <taxon>Bacilli</taxon>
        <taxon>Bacillales</taxon>
        <taxon>Bacillaceae</taxon>
        <taxon>Neobacillus</taxon>
    </lineage>
</organism>
<dbReference type="Proteomes" id="UP000548423">
    <property type="component" value="Unassembled WGS sequence"/>
</dbReference>
<evidence type="ECO:0000256" key="2">
    <source>
        <dbReference type="ARBA" id="ARBA00022448"/>
    </source>
</evidence>
<reference evidence="8" key="2">
    <citation type="submission" date="2020-08" db="EMBL/GenBank/DDBJ databases">
        <title>The Agave Microbiome: Exploring the role of microbial communities in plant adaptations to desert environments.</title>
        <authorList>
            <person name="Partida-Martinez L.P."/>
        </authorList>
    </citation>
    <scope>NUCLEOTIDE SEQUENCE [LARGE SCALE GENOMIC DNA]</scope>
    <source>
        <strain evidence="8">AT2.8</strain>
    </source>
</reference>
<evidence type="ECO:0000256" key="1">
    <source>
        <dbReference type="ARBA" id="ARBA00004141"/>
    </source>
</evidence>
<accession>A0A852TBJ0</accession>
<dbReference type="AlphaFoldDB" id="A0A852TBJ0"/>
<protein>
    <submittedName>
        <fullName evidence="7">Na+/H+-dicarboxylate symporter</fullName>
    </submittedName>
</protein>
<dbReference type="InterPro" id="IPR001991">
    <property type="entry name" value="Na-dicarboxylate_symporter"/>
</dbReference>
<comment type="caution">
    <text evidence="7">The sequence shown here is derived from an EMBL/GenBank/DDBJ whole genome shotgun (WGS) entry which is preliminary data.</text>
</comment>
<dbReference type="Gene3D" id="1.10.3860.10">
    <property type="entry name" value="Sodium:dicarboxylate symporter"/>
    <property type="match status" value="1"/>
</dbReference>
<keyword evidence="3 6" id="KW-0812">Transmembrane</keyword>
<dbReference type="GO" id="GO:0016020">
    <property type="term" value="C:membrane"/>
    <property type="evidence" value="ECO:0007669"/>
    <property type="project" value="UniProtKB-SubCell"/>
</dbReference>
<reference evidence="8" key="1">
    <citation type="submission" date="2020-07" db="EMBL/GenBank/DDBJ databases">
        <authorList>
            <person name="Partida-Martinez L."/>
            <person name="Huntemann M."/>
            <person name="Clum A."/>
            <person name="Wang J."/>
            <person name="Palaniappan K."/>
            <person name="Ritter S."/>
            <person name="Chen I.-M."/>
            <person name="Stamatis D."/>
            <person name="Reddy T."/>
            <person name="O'Malley R."/>
            <person name="Daum C."/>
            <person name="Shapiro N."/>
            <person name="Ivanova N."/>
            <person name="Kyrpides N."/>
            <person name="Woyke T."/>
        </authorList>
    </citation>
    <scope>NUCLEOTIDE SEQUENCE [LARGE SCALE GENOMIC DNA]</scope>
    <source>
        <strain evidence="8">AT2.8</strain>
    </source>
</reference>
<evidence type="ECO:0000313" key="7">
    <source>
        <dbReference type="EMBL" id="NYE06132.1"/>
    </source>
</evidence>
<proteinExistence type="predicted"/>
<keyword evidence="2" id="KW-0813">Transport</keyword>
<evidence type="ECO:0000256" key="3">
    <source>
        <dbReference type="ARBA" id="ARBA00022692"/>
    </source>
</evidence>
<dbReference type="Pfam" id="PF00375">
    <property type="entry name" value="SDF"/>
    <property type="match status" value="1"/>
</dbReference>
<keyword evidence="4 6" id="KW-1133">Transmembrane helix</keyword>
<dbReference type="InterPro" id="IPR036458">
    <property type="entry name" value="Na:dicarbo_symporter_sf"/>
</dbReference>
<feature type="transmembrane region" description="Helical" evidence="6">
    <location>
        <begin position="73"/>
        <end position="93"/>
    </location>
</feature>
<sequence length="144" mass="15635">MHIVISILFGFAAQSVGERGKPFTSFLSSGSEVMMKVVSLTMYLAPIGLGAYFATLVGQYGPILLGSYIKAGITYYVASIVYFFVAFTIYAFMAGKGQGIRVFWSNMLIDPPATMLNASGDNVAGMMVSRMVEGRNWLKKDGIK</sequence>
<evidence type="ECO:0000256" key="5">
    <source>
        <dbReference type="ARBA" id="ARBA00023136"/>
    </source>
</evidence>
<evidence type="ECO:0000313" key="8">
    <source>
        <dbReference type="Proteomes" id="UP000548423"/>
    </source>
</evidence>
<keyword evidence="5 6" id="KW-0472">Membrane</keyword>
<name>A0A852TBJ0_9BACI</name>
<dbReference type="GO" id="GO:0015293">
    <property type="term" value="F:symporter activity"/>
    <property type="evidence" value="ECO:0007669"/>
    <property type="project" value="InterPro"/>
</dbReference>
<dbReference type="SUPFAM" id="SSF118215">
    <property type="entry name" value="Proton glutamate symport protein"/>
    <property type="match status" value="1"/>
</dbReference>
<gene>
    <name evidence="7" type="ORF">F4694_002907</name>
</gene>
<evidence type="ECO:0000256" key="4">
    <source>
        <dbReference type="ARBA" id="ARBA00022989"/>
    </source>
</evidence>
<dbReference type="EMBL" id="JACCBX010000005">
    <property type="protein sequence ID" value="NYE06132.1"/>
    <property type="molecule type" value="Genomic_DNA"/>
</dbReference>